<feature type="short sequence motif" description="HXTX 2" evidence="2">
    <location>
        <begin position="135"/>
        <end position="138"/>
    </location>
</feature>
<comment type="caution">
    <text evidence="4">The sequence shown here is derived from an EMBL/GenBank/DDBJ whole genome shotgun (WGS) entry which is preliminary data.</text>
</comment>
<feature type="active site" description="Proton acceptor" evidence="2">
    <location>
        <position position="135"/>
    </location>
</feature>
<dbReference type="InterPro" id="IPR009097">
    <property type="entry name" value="Cyclic_Pdiesterase"/>
</dbReference>
<evidence type="ECO:0000256" key="2">
    <source>
        <dbReference type="HAMAP-Rule" id="MF_01940"/>
    </source>
</evidence>
<dbReference type="GO" id="GO:0004113">
    <property type="term" value="F:2',3'-cyclic-nucleotide 3'-phosphodiesterase activity"/>
    <property type="evidence" value="ECO:0007669"/>
    <property type="project" value="InterPro"/>
</dbReference>
<dbReference type="GO" id="GO:0008664">
    <property type="term" value="F:RNA 2',3'-cyclic 3'-phosphodiesterase activity"/>
    <property type="evidence" value="ECO:0007669"/>
    <property type="project" value="UniProtKB-EC"/>
</dbReference>
<dbReference type="OrthoDB" id="7061261at2"/>
<comment type="similarity">
    <text evidence="2">Belongs to the 2H phosphoesterase superfamily. ThpR family.</text>
</comment>
<keyword evidence="5" id="KW-1185">Reference proteome</keyword>
<dbReference type="EC" id="3.1.4.58" evidence="2"/>
<feature type="short sequence motif" description="HXTX 1" evidence="2">
    <location>
        <begin position="50"/>
        <end position="53"/>
    </location>
</feature>
<dbReference type="InterPro" id="IPR004175">
    <property type="entry name" value="RNA_CPDase"/>
</dbReference>
<dbReference type="InterPro" id="IPR014051">
    <property type="entry name" value="Phosphoesterase_HXTX"/>
</dbReference>
<dbReference type="Pfam" id="PF02834">
    <property type="entry name" value="LigT_PEase"/>
    <property type="match status" value="1"/>
</dbReference>
<gene>
    <name evidence="4" type="primary">thpR</name>
    <name evidence="4" type="ORF">FAZ21_05755</name>
</gene>
<sequence>MNLPTDPPSPTERLFIALAPAESLRETLCAIRDRLHNQAGGRAMPAGNLHLTLAFLGDTPTARIPELLQLLAALPRREFVWRIERAGSFKAGSPKGCIVWAGGETPAPLAALVEDVWATLRANRFPFDSKQFRPHVTLLRDARPVDETLPPLDWQAGPPLLYRSVATPRGPRYEVITR</sequence>
<proteinExistence type="inferred from homology"/>
<dbReference type="AlphaFoldDB" id="A0A4U0Q5C0"/>
<dbReference type="RefSeq" id="WP_136772329.1">
    <property type="nucleotide sequence ID" value="NZ_CP156074.1"/>
</dbReference>
<organism evidence="4 5">
    <name type="scientific">Chitiniphilus eburneus</name>
    <dbReference type="NCBI Taxonomy" id="2571148"/>
    <lineage>
        <taxon>Bacteria</taxon>
        <taxon>Pseudomonadati</taxon>
        <taxon>Pseudomonadota</taxon>
        <taxon>Betaproteobacteria</taxon>
        <taxon>Neisseriales</taxon>
        <taxon>Chitinibacteraceae</taxon>
        <taxon>Chitiniphilus</taxon>
    </lineage>
</organism>
<evidence type="ECO:0000313" key="5">
    <source>
        <dbReference type="Proteomes" id="UP000310016"/>
    </source>
</evidence>
<dbReference type="PANTHER" id="PTHR35561:SF1">
    <property type="entry name" value="RNA 2',3'-CYCLIC PHOSPHODIESTERASE"/>
    <property type="match status" value="1"/>
</dbReference>
<evidence type="ECO:0000313" key="4">
    <source>
        <dbReference type="EMBL" id="TJZ76279.1"/>
    </source>
</evidence>
<dbReference type="PANTHER" id="PTHR35561">
    <property type="entry name" value="RNA 2',3'-CYCLIC PHOSPHODIESTERASE"/>
    <property type="match status" value="1"/>
</dbReference>
<reference evidence="4 5" key="1">
    <citation type="submission" date="2019-04" db="EMBL/GenBank/DDBJ databases">
        <title>Chitiniphilus eburnea sp. nov., a novel chitinolytic bacterium isolated from aquaculture sludge.</title>
        <authorList>
            <person name="Sheng M."/>
        </authorList>
    </citation>
    <scope>NUCLEOTIDE SEQUENCE [LARGE SCALE GENOMIC DNA]</scope>
    <source>
        <strain evidence="4 5">HX-2-15</strain>
    </source>
</reference>
<keyword evidence="1 2" id="KW-0378">Hydrolase</keyword>
<evidence type="ECO:0000256" key="1">
    <source>
        <dbReference type="ARBA" id="ARBA00022801"/>
    </source>
</evidence>
<dbReference type="SUPFAM" id="SSF55144">
    <property type="entry name" value="LigT-like"/>
    <property type="match status" value="1"/>
</dbReference>
<dbReference type="HAMAP" id="MF_01940">
    <property type="entry name" value="RNA_CPDase"/>
    <property type="match status" value="1"/>
</dbReference>
<protein>
    <recommendedName>
        <fullName evidence="2">RNA 2',3'-cyclic phosphodiesterase</fullName>
        <shortName evidence="2">RNA 2',3'-CPDase</shortName>
        <ecNumber evidence="2">3.1.4.58</ecNumber>
    </recommendedName>
</protein>
<name>A0A4U0Q5C0_9NEIS</name>
<dbReference type="EMBL" id="SUMF01000003">
    <property type="protein sequence ID" value="TJZ76279.1"/>
    <property type="molecule type" value="Genomic_DNA"/>
</dbReference>
<feature type="active site" description="Proton donor" evidence="2">
    <location>
        <position position="50"/>
    </location>
</feature>
<comment type="catalytic activity">
    <reaction evidence="2">
        <text>a 3'-end 2',3'-cyclophospho-ribonucleotide-RNA + H2O = a 3'-end 2'-phospho-ribonucleotide-RNA + H(+)</text>
        <dbReference type="Rhea" id="RHEA:11828"/>
        <dbReference type="Rhea" id="RHEA-COMP:10464"/>
        <dbReference type="Rhea" id="RHEA-COMP:17353"/>
        <dbReference type="ChEBI" id="CHEBI:15377"/>
        <dbReference type="ChEBI" id="CHEBI:15378"/>
        <dbReference type="ChEBI" id="CHEBI:83064"/>
        <dbReference type="ChEBI" id="CHEBI:173113"/>
        <dbReference type="EC" id="3.1.4.58"/>
    </reaction>
</comment>
<feature type="domain" description="Phosphoesterase HXTX" evidence="3">
    <location>
        <begin position="19"/>
        <end position="98"/>
    </location>
</feature>
<comment type="function">
    <text evidence="2">Hydrolyzes RNA 2',3'-cyclic phosphodiester to an RNA 2'-phosphomonoester.</text>
</comment>
<dbReference type="Proteomes" id="UP000310016">
    <property type="component" value="Unassembled WGS sequence"/>
</dbReference>
<evidence type="ECO:0000259" key="3">
    <source>
        <dbReference type="Pfam" id="PF02834"/>
    </source>
</evidence>
<accession>A0A4U0Q5C0</accession>
<dbReference type="Gene3D" id="3.90.1140.10">
    <property type="entry name" value="Cyclic phosphodiesterase"/>
    <property type="match status" value="1"/>
</dbReference>
<dbReference type="NCBIfam" id="TIGR02258">
    <property type="entry name" value="2_5_ligase"/>
    <property type="match status" value="1"/>
</dbReference>